<dbReference type="GO" id="GO:0005737">
    <property type="term" value="C:cytoplasm"/>
    <property type="evidence" value="ECO:0007669"/>
    <property type="project" value="UniProtKB-SubCell"/>
</dbReference>
<dbReference type="Pfam" id="PF04023">
    <property type="entry name" value="FeoA"/>
    <property type="match status" value="1"/>
</dbReference>
<evidence type="ECO:0000256" key="7">
    <source>
        <dbReference type="ARBA" id="ARBA00023163"/>
    </source>
</evidence>
<comment type="subunit">
    <text evidence="3">Homodimer.</text>
</comment>
<evidence type="ECO:0000256" key="6">
    <source>
        <dbReference type="ARBA" id="ARBA00023125"/>
    </source>
</evidence>
<dbReference type="KEGG" id="ocy:OSSY52_15660"/>
<evidence type="ECO:0000313" key="9">
    <source>
        <dbReference type="EMBL" id="BBE31425.1"/>
    </source>
</evidence>
<evidence type="ECO:0000256" key="3">
    <source>
        <dbReference type="ARBA" id="ARBA00011738"/>
    </source>
</evidence>
<dbReference type="Pfam" id="PF01325">
    <property type="entry name" value="Fe_dep_repress"/>
    <property type="match status" value="1"/>
</dbReference>
<dbReference type="GO" id="GO:0003677">
    <property type="term" value="F:DNA binding"/>
    <property type="evidence" value="ECO:0007669"/>
    <property type="project" value="UniProtKB-KW"/>
</dbReference>
<feature type="domain" description="HTH dtxR-type" evidence="8">
    <location>
        <begin position="3"/>
        <end position="64"/>
    </location>
</feature>
<gene>
    <name evidence="9" type="ORF">OSSY52_15660</name>
</gene>
<proteinExistence type="inferred from homology"/>
<sequence>MVLSESSENYLIAIYEKELNENITRIKDLTKILKVKHSSVIEAIKKLKLAEYVNYEKRGYIKLTQKGICKAQNIYKNRVAIRSFLINVLNLDPVEAQDISCKMEHFKSKKLIKTMESLEHFFDENKQIKKQYIDFTIKWLRNISEVNLTLEQIKIGNKVKVVEVIGDEATKKKLMVMGITSGVEIEVKEIAPLGDPIKLKVRGYNLSLRKSEAKNIIVSK</sequence>
<evidence type="ECO:0000256" key="1">
    <source>
        <dbReference type="ARBA" id="ARBA00004496"/>
    </source>
</evidence>
<dbReference type="GO" id="GO:0003700">
    <property type="term" value="F:DNA-binding transcription factor activity"/>
    <property type="evidence" value="ECO:0007669"/>
    <property type="project" value="InterPro"/>
</dbReference>
<dbReference type="RefSeq" id="WP_190613950.1">
    <property type="nucleotide sequence ID" value="NZ_AP018712.1"/>
</dbReference>
<dbReference type="SUPFAM" id="SSF50037">
    <property type="entry name" value="C-terminal domain of transcriptional repressors"/>
    <property type="match status" value="1"/>
</dbReference>
<dbReference type="InterPro" id="IPR036388">
    <property type="entry name" value="WH-like_DNA-bd_sf"/>
</dbReference>
<dbReference type="InterPro" id="IPR036421">
    <property type="entry name" value="Fe_dep_repressor_sf"/>
</dbReference>
<keyword evidence="6" id="KW-0238">DNA-binding</keyword>
<dbReference type="PROSITE" id="PS50944">
    <property type="entry name" value="HTH_DTXR"/>
    <property type="match status" value="1"/>
</dbReference>
<dbReference type="GO" id="GO:0046983">
    <property type="term" value="F:protein dimerization activity"/>
    <property type="evidence" value="ECO:0007669"/>
    <property type="project" value="InterPro"/>
</dbReference>
<evidence type="ECO:0000256" key="5">
    <source>
        <dbReference type="ARBA" id="ARBA00023015"/>
    </source>
</evidence>
<dbReference type="InterPro" id="IPR036390">
    <property type="entry name" value="WH_DNA-bd_sf"/>
</dbReference>
<dbReference type="SUPFAM" id="SSF46785">
    <property type="entry name" value="Winged helix' DNA-binding domain"/>
    <property type="match status" value="1"/>
</dbReference>
<dbReference type="GO" id="GO:0046914">
    <property type="term" value="F:transition metal ion binding"/>
    <property type="evidence" value="ECO:0007669"/>
    <property type="project" value="InterPro"/>
</dbReference>
<protein>
    <submittedName>
        <fullName evidence="9">DtxR family transcriptional regulator</fullName>
    </submittedName>
</protein>
<dbReference type="InterPro" id="IPR007167">
    <property type="entry name" value="Fe-transptr_FeoA-like"/>
</dbReference>
<dbReference type="EMBL" id="AP018712">
    <property type="protein sequence ID" value="BBE31425.1"/>
    <property type="molecule type" value="Genomic_DNA"/>
</dbReference>
<keyword evidence="5" id="KW-0805">Transcription regulation</keyword>
<dbReference type="InterPro" id="IPR008988">
    <property type="entry name" value="Transcriptional_repressor_C"/>
</dbReference>
<dbReference type="FunCoup" id="A0A7G1G5M9">
    <property type="interactions" value="21"/>
</dbReference>
<keyword evidence="4" id="KW-0408">Iron</keyword>
<evidence type="ECO:0000313" key="10">
    <source>
        <dbReference type="Proteomes" id="UP000516361"/>
    </source>
</evidence>
<dbReference type="InterPro" id="IPR022689">
    <property type="entry name" value="Iron_dep_repressor"/>
</dbReference>
<dbReference type="Gene3D" id="2.30.30.90">
    <property type="match status" value="1"/>
</dbReference>
<reference evidence="9 10" key="1">
    <citation type="submission" date="2018-06" db="EMBL/GenBank/DDBJ databases">
        <title>Genome sequencing of Oceanotoga sp. sy52.</title>
        <authorList>
            <person name="Mori K."/>
        </authorList>
    </citation>
    <scope>NUCLEOTIDE SEQUENCE [LARGE SCALE GENOMIC DNA]</scope>
    <source>
        <strain evidence="10">sy52</strain>
    </source>
</reference>
<organism evidence="9 10">
    <name type="scientific">Tepiditoga spiralis</name>
    <dbReference type="NCBI Taxonomy" id="2108365"/>
    <lineage>
        <taxon>Bacteria</taxon>
        <taxon>Thermotogati</taxon>
        <taxon>Thermotogota</taxon>
        <taxon>Thermotogae</taxon>
        <taxon>Petrotogales</taxon>
        <taxon>Petrotogaceae</taxon>
        <taxon>Tepiditoga</taxon>
    </lineage>
</organism>
<dbReference type="SUPFAM" id="SSF47979">
    <property type="entry name" value="Iron-dependent repressor protein, dimerization domain"/>
    <property type="match status" value="1"/>
</dbReference>
<comment type="subcellular location">
    <subcellularLocation>
        <location evidence="1">Cytoplasm</location>
    </subcellularLocation>
</comment>
<dbReference type="Pfam" id="PF02742">
    <property type="entry name" value="Fe_dep_repr_C"/>
    <property type="match status" value="1"/>
</dbReference>
<evidence type="ECO:0000259" key="8">
    <source>
        <dbReference type="PROSITE" id="PS50944"/>
    </source>
</evidence>
<dbReference type="AlphaFoldDB" id="A0A7G1G5M9"/>
<evidence type="ECO:0000256" key="2">
    <source>
        <dbReference type="ARBA" id="ARBA00007871"/>
    </source>
</evidence>
<name>A0A7G1G5M9_9BACT</name>
<keyword evidence="7" id="KW-0804">Transcription</keyword>
<dbReference type="SMART" id="SM00529">
    <property type="entry name" value="HTH_DTXR"/>
    <property type="match status" value="1"/>
</dbReference>
<dbReference type="InParanoid" id="A0A7G1G5M9"/>
<dbReference type="Gene3D" id="1.10.60.10">
    <property type="entry name" value="Iron dependent repressor, metal binding and dimerisation domain"/>
    <property type="match status" value="1"/>
</dbReference>
<keyword evidence="10" id="KW-1185">Reference proteome</keyword>
<dbReference type="Gene3D" id="1.10.10.10">
    <property type="entry name" value="Winged helix-like DNA-binding domain superfamily/Winged helix DNA-binding domain"/>
    <property type="match status" value="1"/>
</dbReference>
<dbReference type="InterPro" id="IPR050536">
    <property type="entry name" value="DtxR_MntR_Metal-Reg"/>
</dbReference>
<dbReference type="PANTHER" id="PTHR33238:SF7">
    <property type="entry name" value="IRON-DEPENDENT TRANSCRIPTIONAL REGULATOR"/>
    <property type="match status" value="1"/>
</dbReference>
<accession>A0A7G1G5M9</accession>
<dbReference type="InterPro" id="IPR022687">
    <property type="entry name" value="HTH_DTXR"/>
</dbReference>
<dbReference type="PANTHER" id="PTHR33238">
    <property type="entry name" value="IRON (METAL) DEPENDENT REPRESSOR, DTXR FAMILY"/>
    <property type="match status" value="1"/>
</dbReference>
<dbReference type="InterPro" id="IPR001367">
    <property type="entry name" value="Fe_dep_repressor"/>
</dbReference>
<dbReference type="SMART" id="SM00899">
    <property type="entry name" value="FeoA"/>
    <property type="match status" value="1"/>
</dbReference>
<dbReference type="InterPro" id="IPR038157">
    <property type="entry name" value="FeoA_core_dom"/>
</dbReference>
<comment type="similarity">
    <text evidence="2">Belongs to the DtxR/MntR family.</text>
</comment>
<dbReference type="Proteomes" id="UP000516361">
    <property type="component" value="Chromosome"/>
</dbReference>
<evidence type="ECO:0000256" key="4">
    <source>
        <dbReference type="ARBA" id="ARBA00023004"/>
    </source>
</evidence>